<feature type="transmembrane region" description="Helical" evidence="2">
    <location>
        <begin position="202"/>
        <end position="221"/>
    </location>
</feature>
<dbReference type="GO" id="GO:0016020">
    <property type="term" value="C:membrane"/>
    <property type="evidence" value="ECO:0007669"/>
    <property type="project" value="TreeGrafter"/>
</dbReference>
<gene>
    <name evidence="4" type="ORF">IAR55_004510</name>
</gene>
<feature type="compositionally biased region" description="Basic and acidic residues" evidence="1">
    <location>
        <begin position="16"/>
        <end position="29"/>
    </location>
</feature>
<sequence length="625" mass="68939">MLSASPPPLQLGRPLSMDHHAEFPGDRSDLSSTSYPAHNMITSHEGETYQPETSSADYTSEDNAARPAVVGGPFADIHHHPWHSPSSHPTSATTGIPAPRATQTDQETSRRSDASDETVNPPASLSLQDPSEQRVKEAAAVVGGGAGGAEIGKQTLVSRDHHSGVEGGREPRGWENVQMPSKWGITSKHIKEDRWKAVKKGAALYGFITVWLWICLSIFWGSNYKLTSFIPNLTVDIILLDAPSSTSYLNGPMTQQANYINSLPSSIVHMTWVVKDPSNYPNGLEDVRNSVVAQDCWAAVVVNANASSAWTNALENGDASYDPTGAIGIYYSSARFYQVVLLYIQSIVTEELTNPLSTARARALEAFMASSTTNPTLLTNAARVPQAVGVGFGYSIFDVRPIPNGAWAGAAPMEASLIYFIIFAFYIAQYGHISRMKSGLGPKLRFSSMIKLRLGWPLIAYFFMSLWETLIIRAWQVPLGDHLGRAGFVTLWALNYLTIIAAGFGMETALAVVGFSWLPFFLIMWIIPSSFYPIEMMPTFYRFLRWTPFYHNVEAYKIIAFGTDLQHRLGLHFGALFALIGVELIGLPLAIAFERWTMDRDQKKQMMAKKEEEEREKGRSDEGGA</sequence>
<evidence type="ECO:0000256" key="2">
    <source>
        <dbReference type="SAM" id="Phobius"/>
    </source>
</evidence>
<evidence type="ECO:0000313" key="4">
    <source>
        <dbReference type="EMBL" id="KAK8850591.1"/>
    </source>
</evidence>
<proteinExistence type="predicted"/>
<evidence type="ECO:0000256" key="1">
    <source>
        <dbReference type="SAM" id="MobiDB-lite"/>
    </source>
</evidence>
<feature type="compositionally biased region" description="Polar residues" evidence="1">
    <location>
        <begin position="117"/>
        <end position="130"/>
    </location>
</feature>
<feature type="compositionally biased region" description="Polar residues" evidence="1">
    <location>
        <begin position="50"/>
        <end position="62"/>
    </location>
</feature>
<feature type="domain" description="DUF3533" evidence="3">
    <location>
        <begin position="208"/>
        <end position="584"/>
    </location>
</feature>
<dbReference type="GeneID" id="92181768"/>
<dbReference type="Proteomes" id="UP001388673">
    <property type="component" value="Unassembled WGS sequence"/>
</dbReference>
<organism evidence="4 5">
    <name type="scientific">Kwoniella newhampshirensis</name>
    <dbReference type="NCBI Taxonomy" id="1651941"/>
    <lineage>
        <taxon>Eukaryota</taxon>
        <taxon>Fungi</taxon>
        <taxon>Dikarya</taxon>
        <taxon>Basidiomycota</taxon>
        <taxon>Agaricomycotina</taxon>
        <taxon>Tremellomycetes</taxon>
        <taxon>Tremellales</taxon>
        <taxon>Cryptococcaceae</taxon>
        <taxon>Kwoniella</taxon>
    </lineage>
</organism>
<feature type="transmembrane region" description="Helical" evidence="2">
    <location>
        <begin position="509"/>
        <end position="527"/>
    </location>
</feature>
<dbReference type="PANTHER" id="PTHR34814">
    <property type="entry name" value="NITROSOGUANIDINE RESISTANCE PROTEIN SNG1"/>
    <property type="match status" value="1"/>
</dbReference>
<evidence type="ECO:0000259" key="3">
    <source>
        <dbReference type="Pfam" id="PF12051"/>
    </source>
</evidence>
<protein>
    <recommendedName>
        <fullName evidence="3">DUF3533 domain-containing protein</fullName>
    </recommendedName>
</protein>
<dbReference type="AlphaFoldDB" id="A0AAW0YY03"/>
<keyword evidence="2" id="KW-1133">Transmembrane helix</keyword>
<dbReference type="KEGG" id="kne:92181768"/>
<feature type="transmembrane region" description="Helical" evidence="2">
    <location>
        <begin position="454"/>
        <end position="476"/>
    </location>
</feature>
<feature type="transmembrane region" description="Helical" evidence="2">
    <location>
        <begin position="482"/>
        <end position="502"/>
    </location>
</feature>
<dbReference type="InterPro" id="IPR022703">
    <property type="entry name" value="DUF3533"/>
</dbReference>
<dbReference type="EMBL" id="JBCAWK010000008">
    <property type="protein sequence ID" value="KAK8850591.1"/>
    <property type="molecule type" value="Genomic_DNA"/>
</dbReference>
<feature type="compositionally biased region" description="Polar residues" evidence="1">
    <location>
        <begin position="30"/>
        <end position="42"/>
    </location>
</feature>
<comment type="caution">
    <text evidence="4">The sequence shown here is derived from an EMBL/GenBank/DDBJ whole genome shotgun (WGS) entry which is preliminary data.</text>
</comment>
<keyword evidence="2" id="KW-0812">Transmembrane</keyword>
<dbReference type="RefSeq" id="XP_066802022.1">
    <property type="nucleotide sequence ID" value="XM_066947608.1"/>
</dbReference>
<accession>A0AAW0YY03</accession>
<feature type="region of interest" description="Disordered" evidence="1">
    <location>
        <begin position="1"/>
        <end position="138"/>
    </location>
</feature>
<keyword evidence="5" id="KW-1185">Reference proteome</keyword>
<dbReference type="InterPro" id="IPR053001">
    <property type="entry name" value="MNNG_permease-like"/>
</dbReference>
<reference evidence="4 5" key="1">
    <citation type="journal article" date="2024" name="bioRxiv">
        <title>Comparative genomics of Cryptococcus and Kwoniella reveals pathogenesis evolution and contrasting karyotype dynamics via intercentromeric recombination or chromosome fusion.</title>
        <authorList>
            <person name="Coelho M.A."/>
            <person name="David-Palma M."/>
            <person name="Shea T."/>
            <person name="Bowers K."/>
            <person name="McGinley-Smith S."/>
            <person name="Mohammad A.W."/>
            <person name="Gnirke A."/>
            <person name="Yurkov A.M."/>
            <person name="Nowrousian M."/>
            <person name="Sun S."/>
            <person name="Cuomo C.A."/>
            <person name="Heitman J."/>
        </authorList>
    </citation>
    <scope>NUCLEOTIDE SEQUENCE [LARGE SCALE GENOMIC DNA]</scope>
    <source>
        <strain evidence="4 5">CBS 13917</strain>
    </source>
</reference>
<evidence type="ECO:0000313" key="5">
    <source>
        <dbReference type="Proteomes" id="UP001388673"/>
    </source>
</evidence>
<name>A0AAW0YY03_9TREE</name>
<dbReference type="Pfam" id="PF12051">
    <property type="entry name" value="DUF3533"/>
    <property type="match status" value="1"/>
</dbReference>
<feature type="transmembrane region" description="Helical" evidence="2">
    <location>
        <begin position="416"/>
        <end position="433"/>
    </location>
</feature>
<keyword evidence="2" id="KW-0472">Membrane</keyword>
<feature type="region of interest" description="Disordered" evidence="1">
    <location>
        <begin position="604"/>
        <end position="625"/>
    </location>
</feature>
<dbReference type="PANTHER" id="PTHR34814:SF1">
    <property type="entry name" value="NITROSOGUANIDINE RESISTANCE PROTEIN SNG1"/>
    <property type="match status" value="1"/>
</dbReference>
<feature type="transmembrane region" description="Helical" evidence="2">
    <location>
        <begin position="571"/>
        <end position="593"/>
    </location>
</feature>